<protein>
    <submittedName>
        <fullName evidence="3">Uncharacterized protein</fullName>
    </submittedName>
</protein>
<accession>A0A915EAX7</accession>
<keyword evidence="2" id="KW-1185">Reference proteome</keyword>
<evidence type="ECO:0000256" key="1">
    <source>
        <dbReference type="SAM" id="MobiDB-lite"/>
    </source>
</evidence>
<reference evidence="3" key="1">
    <citation type="submission" date="2022-11" db="UniProtKB">
        <authorList>
            <consortium name="WormBaseParasite"/>
        </authorList>
    </citation>
    <scope>IDENTIFICATION</scope>
</reference>
<sequence>MGSLFGGGGKEVSSSSSSSGGIGGYVTEEDETSSWSEHFSGRMEVLYANIPDETRTCIIENSLKLWKNKRNFGTSEDIVHDLEKKCATGWEHVQVLYKTMKADFYKLTKPMQDMIIEKYFSDSVPINAHYPPDNNEKLSSKLYYHKLGTDSKAEDVLVQISHKNSFRTPKKPVCLIDDLLLLTDLSYGYKLTEKESEKIGTSIIDQDGKIRLTKYVRIFGQELTAESEFQPVESIQIDGLTIEAS</sequence>
<name>A0A915EAX7_9BILA</name>
<dbReference type="Proteomes" id="UP000887574">
    <property type="component" value="Unplaced"/>
</dbReference>
<dbReference type="AlphaFoldDB" id="A0A915EAX7"/>
<evidence type="ECO:0000313" key="3">
    <source>
        <dbReference type="WBParaSite" id="jg392"/>
    </source>
</evidence>
<feature type="compositionally biased region" description="Gly residues" evidence="1">
    <location>
        <begin position="1"/>
        <end position="10"/>
    </location>
</feature>
<dbReference type="WBParaSite" id="jg392">
    <property type="protein sequence ID" value="jg392"/>
    <property type="gene ID" value="jg392"/>
</dbReference>
<feature type="region of interest" description="Disordered" evidence="1">
    <location>
        <begin position="1"/>
        <end position="27"/>
    </location>
</feature>
<proteinExistence type="predicted"/>
<organism evidence="2 3">
    <name type="scientific">Ditylenchus dipsaci</name>
    <dbReference type="NCBI Taxonomy" id="166011"/>
    <lineage>
        <taxon>Eukaryota</taxon>
        <taxon>Metazoa</taxon>
        <taxon>Ecdysozoa</taxon>
        <taxon>Nematoda</taxon>
        <taxon>Chromadorea</taxon>
        <taxon>Rhabditida</taxon>
        <taxon>Tylenchina</taxon>
        <taxon>Tylenchomorpha</taxon>
        <taxon>Sphaerularioidea</taxon>
        <taxon>Anguinidae</taxon>
        <taxon>Anguininae</taxon>
        <taxon>Ditylenchus</taxon>
    </lineage>
</organism>
<evidence type="ECO:0000313" key="2">
    <source>
        <dbReference type="Proteomes" id="UP000887574"/>
    </source>
</evidence>